<protein>
    <submittedName>
        <fullName evidence="1">Uncharacterized protein</fullName>
    </submittedName>
</protein>
<sequence length="22" mass="2624">VSVFKTSFSRFKCRKMGYITTH</sequence>
<name>A0A382IEM7_9ZZZZ</name>
<dbReference type="EMBL" id="UINC01066927">
    <property type="protein sequence ID" value="SVB98110.1"/>
    <property type="molecule type" value="Genomic_DNA"/>
</dbReference>
<gene>
    <name evidence="1" type="ORF">METZ01_LOCUS250964</name>
</gene>
<feature type="non-terminal residue" evidence="1">
    <location>
        <position position="22"/>
    </location>
</feature>
<feature type="non-terminal residue" evidence="1">
    <location>
        <position position="1"/>
    </location>
</feature>
<proteinExistence type="predicted"/>
<accession>A0A382IEM7</accession>
<organism evidence="1">
    <name type="scientific">marine metagenome</name>
    <dbReference type="NCBI Taxonomy" id="408172"/>
    <lineage>
        <taxon>unclassified sequences</taxon>
        <taxon>metagenomes</taxon>
        <taxon>ecological metagenomes</taxon>
    </lineage>
</organism>
<dbReference type="AlphaFoldDB" id="A0A382IEM7"/>
<reference evidence="1" key="1">
    <citation type="submission" date="2018-05" db="EMBL/GenBank/DDBJ databases">
        <authorList>
            <person name="Lanie J.A."/>
            <person name="Ng W.-L."/>
            <person name="Kazmierczak K.M."/>
            <person name="Andrzejewski T.M."/>
            <person name="Davidsen T.M."/>
            <person name="Wayne K.J."/>
            <person name="Tettelin H."/>
            <person name="Glass J.I."/>
            <person name="Rusch D."/>
            <person name="Podicherti R."/>
            <person name="Tsui H.-C.T."/>
            <person name="Winkler M.E."/>
        </authorList>
    </citation>
    <scope>NUCLEOTIDE SEQUENCE</scope>
</reference>
<evidence type="ECO:0000313" key="1">
    <source>
        <dbReference type="EMBL" id="SVB98110.1"/>
    </source>
</evidence>